<dbReference type="SUPFAM" id="SSF51569">
    <property type="entry name" value="Aldolase"/>
    <property type="match status" value="1"/>
</dbReference>
<dbReference type="InterPro" id="IPR002915">
    <property type="entry name" value="DeoC/FbaB/LacD_aldolase"/>
</dbReference>
<protein>
    <recommendedName>
        <fullName evidence="7">Deoxyribose-phosphate aldolase</fullName>
        <shortName evidence="7">DERA</shortName>
        <ecNumber evidence="7">4.1.2.4</ecNumber>
    </recommendedName>
    <alternativeName>
        <fullName evidence="7">2-deoxy-D-ribose 5-phosphate aldolase</fullName>
    </alternativeName>
    <alternativeName>
        <fullName evidence="7">Phosphodeoxyriboaldolase</fullName>
        <shortName evidence="7">Deoxyriboaldolase</shortName>
    </alternativeName>
</protein>
<dbReference type="PIRSF" id="PIRSF001357">
    <property type="entry name" value="DeoC"/>
    <property type="match status" value="1"/>
</dbReference>
<dbReference type="Gene3D" id="3.20.20.70">
    <property type="entry name" value="Aldolase class I"/>
    <property type="match status" value="1"/>
</dbReference>
<dbReference type="PANTHER" id="PTHR10889">
    <property type="entry name" value="DEOXYRIBOSE-PHOSPHATE ALDOLASE"/>
    <property type="match status" value="1"/>
</dbReference>
<evidence type="ECO:0000256" key="6">
    <source>
        <dbReference type="ARBA" id="ARBA00056337"/>
    </source>
</evidence>
<dbReference type="Pfam" id="PF01791">
    <property type="entry name" value="DeoC"/>
    <property type="match status" value="1"/>
</dbReference>
<keyword evidence="9" id="KW-1185">Reference proteome</keyword>
<dbReference type="HOGENOM" id="CLU_053595_0_1_12"/>
<evidence type="ECO:0000256" key="4">
    <source>
        <dbReference type="ARBA" id="ARBA00023270"/>
    </source>
</evidence>
<comment type="similarity">
    <text evidence="1 7">Belongs to the DeoC/FbaB aldolase family. DeoC type 1 subfamily.</text>
</comment>
<evidence type="ECO:0000313" key="8">
    <source>
        <dbReference type="EMBL" id="AEJ62105.1"/>
    </source>
</evidence>
<keyword evidence="3 7" id="KW-0456">Lyase</keyword>
<comment type="function">
    <text evidence="6 7">Catalyzes a reversible aldol reaction between acetaldehyde and D-glyceraldehyde 3-phosphate to generate 2-deoxy-D-ribose 5-phosphate.</text>
</comment>
<dbReference type="InterPro" id="IPR013785">
    <property type="entry name" value="Aldolase_TIM"/>
</dbReference>
<reference evidence="8 9" key="1">
    <citation type="submission" date="2011-06" db="EMBL/GenBank/DDBJ databases">
        <title>The complete genome of Spirochaeta thermophila DSM 6578.</title>
        <authorList>
            <consortium name="US DOE Joint Genome Institute (JGI-PGF)"/>
            <person name="Lucas S."/>
            <person name="Lapidus A."/>
            <person name="Bruce D."/>
            <person name="Goodwin L."/>
            <person name="Pitluck S."/>
            <person name="Peters L."/>
            <person name="Kyrpides N."/>
            <person name="Mavromatis K."/>
            <person name="Ivanova N."/>
            <person name="Mikailova N."/>
            <person name="Pagani I."/>
            <person name="Chertkov O."/>
            <person name="Detter J.C."/>
            <person name="Tapia R."/>
            <person name="Han C."/>
            <person name="Land M."/>
            <person name="Hauser L."/>
            <person name="Markowitz V."/>
            <person name="Cheng J.-F."/>
            <person name="Hugenholtz P."/>
            <person name="Woyke T."/>
            <person name="Wu D."/>
            <person name="Spring S."/>
            <person name="Merkhoffer B."/>
            <person name="Schneider S."/>
            <person name="Klenk H.-P."/>
            <person name="Eisen J.A."/>
        </authorList>
    </citation>
    <scope>NUCLEOTIDE SEQUENCE [LARGE SCALE GENOMIC DNA]</scope>
    <source>
        <strain evidence="9">ATCC 700085 / DSM 6578 / Z-1203</strain>
    </source>
</reference>
<evidence type="ECO:0000256" key="5">
    <source>
        <dbReference type="ARBA" id="ARBA00048791"/>
    </source>
</evidence>
<dbReference type="EMBL" id="CP002903">
    <property type="protein sequence ID" value="AEJ62105.1"/>
    <property type="molecule type" value="Genomic_DNA"/>
</dbReference>
<feature type="active site" description="Schiff-base intermediate with acetaldehyde" evidence="7">
    <location>
        <position position="158"/>
    </location>
</feature>
<evidence type="ECO:0000256" key="1">
    <source>
        <dbReference type="ARBA" id="ARBA00010936"/>
    </source>
</evidence>
<dbReference type="RefSeq" id="WP_014625431.1">
    <property type="nucleotide sequence ID" value="NC_017583.1"/>
</dbReference>
<dbReference type="InterPro" id="IPR011343">
    <property type="entry name" value="DeoC"/>
</dbReference>
<feature type="active site" description="Proton donor/acceptor" evidence="7">
    <location>
        <position position="96"/>
    </location>
</feature>
<name>G0GD30_WINT7</name>
<accession>G0GD30</accession>
<evidence type="ECO:0000256" key="2">
    <source>
        <dbReference type="ARBA" id="ARBA00022490"/>
    </source>
</evidence>
<dbReference type="FunFam" id="3.20.20.70:FF:000044">
    <property type="entry name" value="Deoxyribose-phosphate aldolase"/>
    <property type="match status" value="1"/>
</dbReference>
<dbReference type="SMART" id="SM01133">
    <property type="entry name" value="DeoC"/>
    <property type="match status" value="1"/>
</dbReference>
<evidence type="ECO:0000313" key="9">
    <source>
        <dbReference type="Proteomes" id="UP000007254"/>
    </source>
</evidence>
<keyword evidence="4 7" id="KW-0704">Schiff base</keyword>
<proteinExistence type="inferred from homology"/>
<dbReference type="GO" id="GO:0009264">
    <property type="term" value="P:deoxyribonucleotide catabolic process"/>
    <property type="evidence" value="ECO:0007669"/>
    <property type="project" value="UniProtKB-UniRule"/>
</dbReference>
<dbReference type="GO" id="GO:0006018">
    <property type="term" value="P:2-deoxyribose 1-phosphate catabolic process"/>
    <property type="evidence" value="ECO:0007669"/>
    <property type="project" value="UniProtKB-UniRule"/>
</dbReference>
<dbReference type="GO" id="GO:0016052">
    <property type="term" value="P:carbohydrate catabolic process"/>
    <property type="evidence" value="ECO:0007669"/>
    <property type="project" value="TreeGrafter"/>
</dbReference>
<dbReference type="GO" id="GO:0005737">
    <property type="term" value="C:cytoplasm"/>
    <property type="evidence" value="ECO:0007669"/>
    <property type="project" value="UniProtKB-SubCell"/>
</dbReference>
<dbReference type="GO" id="GO:0004139">
    <property type="term" value="F:deoxyribose-phosphate aldolase activity"/>
    <property type="evidence" value="ECO:0007669"/>
    <property type="project" value="UniProtKB-UniRule"/>
</dbReference>
<dbReference type="OrthoDB" id="9778711at2"/>
<dbReference type="InterPro" id="IPR028581">
    <property type="entry name" value="DeoC_typeI"/>
</dbReference>
<dbReference type="Proteomes" id="UP000007254">
    <property type="component" value="Chromosome"/>
</dbReference>
<sequence length="222" mass="23340">MAEQWTKVTLAKMIDHTLLKPTATRAQIEALCDEAVRYGFASVCVNSWWVPLAAKRLSGSGVMVCTVVGFPLGAASTEAKAYEAARAVVQGAREVDMVINLGLLKGGEYDLVREDIRAVVDAAAEAHVKVIIEACYLSDEEKRRACLLAAEAGAHFVKTSTGFGPSGATVEDVRLMREVVGESLGVKAAGGIRSLETALAMIEAGASRLGTSSGVSIVAELE</sequence>
<comment type="catalytic activity">
    <reaction evidence="5 7">
        <text>2-deoxy-D-ribose 5-phosphate = D-glyceraldehyde 3-phosphate + acetaldehyde</text>
        <dbReference type="Rhea" id="RHEA:12821"/>
        <dbReference type="ChEBI" id="CHEBI:15343"/>
        <dbReference type="ChEBI" id="CHEBI:59776"/>
        <dbReference type="ChEBI" id="CHEBI:62877"/>
        <dbReference type="EC" id="4.1.2.4"/>
    </reaction>
</comment>
<dbReference type="EC" id="4.1.2.4" evidence="7"/>
<evidence type="ECO:0000256" key="3">
    <source>
        <dbReference type="ARBA" id="ARBA00023239"/>
    </source>
</evidence>
<comment type="pathway">
    <text evidence="7">Carbohydrate degradation; 2-deoxy-D-ribose 1-phosphate degradation; D-glyceraldehyde 3-phosphate and acetaldehyde from 2-deoxy-alpha-D-ribose 1-phosphate: step 2/2.</text>
</comment>
<dbReference type="NCBIfam" id="TIGR00126">
    <property type="entry name" value="deoC"/>
    <property type="match status" value="1"/>
</dbReference>
<comment type="subcellular location">
    <subcellularLocation>
        <location evidence="7">Cytoplasm</location>
    </subcellularLocation>
</comment>
<dbReference type="UniPathway" id="UPA00002">
    <property type="reaction ID" value="UER00468"/>
</dbReference>
<dbReference type="PANTHER" id="PTHR10889:SF1">
    <property type="entry name" value="DEOXYRIBOSE-PHOSPHATE ALDOLASE"/>
    <property type="match status" value="1"/>
</dbReference>
<gene>
    <name evidence="7" type="primary">deoC</name>
    <name evidence="8" type="ordered locus">Spith_1846</name>
</gene>
<dbReference type="STRING" id="869211.Spith_1846"/>
<dbReference type="CDD" id="cd00959">
    <property type="entry name" value="DeoC"/>
    <property type="match status" value="1"/>
</dbReference>
<keyword evidence="2 7" id="KW-0963">Cytoplasm</keyword>
<evidence type="ECO:0000256" key="7">
    <source>
        <dbReference type="HAMAP-Rule" id="MF_00114"/>
    </source>
</evidence>
<feature type="active site" description="Proton donor/acceptor" evidence="7">
    <location>
        <position position="187"/>
    </location>
</feature>
<dbReference type="KEGG" id="stq:Spith_1846"/>
<dbReference type="HAMAP" id="MF_00114">
    <property type="entry name" value="DeoC_type1"/>
    <property type="match status" value="1"/>
</dbReference>
<organism evidence="8 9">
    <name type="scientific">Winmispira thermophila (strain ATCC 700085 / DSM 6578 / Z-1203)</name>
    <name type="common">Spirochaeta thermophila</name>
    <dbReference type="NCBI Taxonomy" id="869211"/>
    <lineage>
        <taxon>Bacteria</taxon>
        <taxon>Pseudomonadati</taxon>
        <taxon>Spirochaetota</taxon>
        <taxon>Spirochaetia</taxon>
        <taxon>Winmispirales</taxon>
        <taxon>Winmispiraceae</taxon>
        <taxon>Winmispira</taxon>
    </lineage>
</organism>
<dbReference type="AlphaFoldDB" id="G0GD30"/>